<keyword evidence="2" id="KW-0540">Nuclease</keyword>
<dbReference type="EMBL" id="BAABKG010000005">
    <property type="protein sequence ID" value="GAA5155036.1"/>
    <property type="molecule type" value="Genomic_DNA"/>
</dbReference>
<keyword evidence="2" id="KW-0378">Hydrolase</keyword>
<evidence type="ECO:0000313" key="3">
    <source>
        <dbReference type="Proteomes" id="UP001500221"/>
    </source>
</evidence>
<dbReference type="RefSeq" id="WP_345462856.1">
    <property type="nucleotide sequence ID" value="NZ_BAABKG010000005.1"/>
</dbReference>
<dbReference type="Pfam" id="PF05685">
    <property type="entry name" value="Uma2"/>
    <property type="match status" value="1"/>
</dbReference>
<keyword evidence="3" id="KW-1185">Reference proteome</keyword>
<evidence type="ECO:0000259" key="1">
    <source>
        <dbReference type="Pfam" id="PF05685"/>
    </source>
</evidence>
<accession>A0ABP9Q458</accession>
<dbReference type="Gene3D" id="3.90.1570.10">
    <property type="entry name" value="tt1808, chain A"/>
    <property type="match status" value="1"/>
</dbReference>
<dbReference type="InterPro" id="IPR012296">
    <property type="entry name" value="Nuclease_put_TT1808"/>
</dbReference>
<comment type="caution">
    <text evidence="2">The sequence shown here is derived from an EMBL/GenBank/DDBJ whole genome shotgun (WGS) entry which is preliminary data.</text>
</comment>
<sequence length="188" mass="20673">MAQSVWDRHEPWTFDDLDRLDGLPVEGWRYEIVDGTLEMSPPPAVRHEAVAYRLGRALDAALPESAVCFGPVGVELGASHRVPDLVVVDRATLADPAPRLHAEQVHIAIEIVSPTSRTTDRITKPAQYAAHGIPAYWRVETDNVVGVTAYALRDGATAYTEVGTWREGETLEVEQPFALRVAIDDLVP</sequence>
<gene>
    <name evidence="2" type="ORF">GCM10023340_39600</name>
</gene>
<dbReference type="PANTHER" id="PTHR35400:SF3">
    <property type="entry name" value="SLL1072 PROTEIN"/>
    <property type="match status" value="1"/>
</dbReference>
<name>A0ABP9Q458_9ACTN</name>
<dbReference type="InterPro" id="IPR011335">
    <property type="entry name" value="Restrct_endonuc-II-like"/>
</dbReference>
<organism evidence="2 3">
    <name type="scientific">Nocardioides marinquilinus</name>
    <dbReference type="NCBI Taxonomy" id="1210400"/>
    <lineage>
        <taxon>Bacteria</taxon>
        <taxon>Bacillati</taxon>
        <taxon>Actinomycetota</taxon>
        <taxon>Actinomycetes</taxon>
        <taxon>Propionibacteriales</taxon>
        <taxon>Nocardioidaceae</taxon>
        <taxon>Nocardioides</taxon>
    </lineage>
</organism>
<dbReference type="SUPFAM" id="SSF52980">
    <property type="entry name" value="Restriction endonuclease-like"/>
    <property type="match status" value="1"/>
</dbReference>
<reference evidence="3" key="1">
    <citation type="journal article" date="2019" name="Int. J. Syst. Evol. Microbiol.">
        <title>The Global Catalogue of Microorganisms (GCM) 10K type strain sequencing project: providing services to taxonomists for standard genome sequencing and annotation.</title>
        <authorList>
            <consortium name="The Broad Institute Genomics Platform"/>
            <consortium name="The Broad Institute Genome Sequencing Center for Infectious Disease"/>
            <person name="Wu L."/>
            <person name="Ma J."/>
        </authorList>
    </citation>
    <scope>NUCLEOTIDE SEQUENCE [LARGE SCALE GENOMIC DNA]</scope>
    <source>
        <strain evidence="3">JCM 18459</strain>
    </source>
</reference>
<proteinExistence type="predicted"/>
<dbReference type="InterPro" id="IPR008538">
    <property type="entry name" value="Uma2"/>
</dbReference>
<evidence type="ECO:0000313" key="2">
    <source>
        <dbReference type="EMBL" id="GAA5155036.1"/>
    </source>
</evidence>
<protein>
    <submittedName>
        <fullName evidence="2">Uma2 family endonuclease</fullName>
    </submittedName>
</protein>
<dbReference type="GO" id="GO:0004519">
    <property type="term" value="F:endonuclease activity"/>
    <property type="evidence" value="ECO:0007669"/>
    <property type="project" value="UniProtKB-KW"/>
</dbReference>
<keyword evidence="2" id="KW-0255">Endonuclease</keyword>
<feature type="domain" description="Putative restriction endonuclease" evidence="1">
    <location>
        <begin position="19"/>
        <end position="178"/>
    </location>
</feature>
<dbReference type="CDD" id="cd06260">
    <property type="entry name" value="DUF820-like"/>
    <property type="match status" value="1"/>
</dbReference>
<dbReference type="PANTHER" id="PTHR35400">
    <property type="entry name" value="SLR1083 PROTEIN"/>
    <property type="match status" value="1"/>
</dbReference>
<dbReference type="Proteomes" id="UP001500221">
    <property type="component" value="Unassembled WGS sequence"/>
</dbReference>